<feature type="region of interest" description="Disordered" evidence="1">
    <location>
        <begin position="235"/>
        <end position="271"/>
    </location>
</feature>
<accession>A0A812DCF2</accession>
<feature type="compositionally biased region" description="Basic and acidic residues" evidence="1">
    <location>
        <begin position="262"/>
        <end position="271"/>
    </location>
</feature>
<organism evidence="2 3">
    <name type="scientific">Acanthosepion pharaonis</name>
    <name type="common">Pharaoh cuttlefish</name>
    <name type="synonym">Sepia pharaonis</name>
    <dbReference type="NCBI Taxonomy" id="158019"/>
    <lineage>
        <taxon>Eukaryota</taxon>
        <taxon>Metazoa</taxon>
        <taxon>Spiralia</taxon>
        <taxon>Lophotrochozoa</taxon>
        <taxon>Mollusca</taxon>
        <taxon>Cephalopoda</taxon>
        <taxon>Coleoidea</taxon>
        <taxon>Decapodiformes</taxon>
        <taxon>Sepiida</taxon>
        <taxon>Sepiina</taxon>
        <taxon>Sepiidae</taxon>
        <taxon>Acanthosepion</taxon>
    </lineage>
</organism>
<sequence length="402" mass="44591">MSVRMANDDHHQTGGAQHFADTAGIGQVIQNTADRRRLSNPAIADQRFQLNKNSGCLTTIARAELDHRQPDISVDRRGRQMDDRRDFLVKRPDADLLLGSINTEKQYPICCFSRHHGMGARNYVRQIRYPSAGHPCRQPHDAAGPADLPDRHQSDGGMGLRHVRRLGCSATPISGLLRRPERRADQHGPWPHPDRWRSPRGAPAISPMSWETWFPGRMTSTYPETGATFRPCRRHRRAGPRHRCDGHRQRAGAEGSRTGRLAADDPQRGYDRRFPAVGAGPVIRDGEQPALGNTIVTARAPRTYDGQHELELACLESTWRKAVVFAASLNLVSTDDYRFSAASNKAVIAAFARGRAAMRELPRDILITAHADQDGATGRFLTAPRLPPLCLVIAAEARPAPK</sequence>
<dbReference type="Gene3D" id="3.60.15.10">
    <property type="entry name" value="Ribonuclease Z/Hydroxyacylglutathione hydrolase-like"/>
    <property type="match status" value="1"/>
</dbReference>
<dbReference type="AlphaFoldDB" id="A0A812DCF2"/>
<dbReference type="EMBL" id="CAHIKZ030003317">
    <property type="protein sequence ID" value="CAE1298699.1"/>
    <property type="molecule type" value="Genomic_DNA"/>
</dbReference>
<feature type="compositionally biased region" description="Basic and acidic residues" evidence="1">
    <location>
        <begin position="1"/>
        <end position="12"/>
    </location>
</feature>
<name>A0A812DCF2_ACAPH</name>
<evidence type="ECO:0000313" key="2">
    <source>
        <dbReference type="EMBL" id="CAE1298699.1"/>
    </source>
</evidence>
<evidence type="ECO:0000256" key="1">
    <source>
        <dbReference type="SAM" id="MobiDB-lite"/>
    </source>
</evidence>
<feature type="compositionally biased region" description="Basic and acidic residues" evidence="1">
    <location>
        <begin position="179"/>
        <end position="197"/>
    </location>
</feature>
<feature type="region of interest" description="Disordered" evidence="1">
    <location>
        <begin position="179"/>
        <end position="200"/>
    </location>
</feature>
<reference evidence="2" key="1">
    <citation type="submission" date="2021-01" db="EMBL/GenBank/DDBJ databases">
        <authorList>
            <person name="Li R."/>
            <person name="Bekaert M."/>
        </authorList>
    </citation>
    <scope>NUCLEOTIDE SEQUENCE</scope>
    <source>
        <strain evidence="2">Farmed</strain>
    </source>
</reference>
<dbReference type="InterPro" id="IPR036866">
    <property type="entry name" value="RibonucZ/Hydroxyglut_hydro"/>
</dbReference>
<feature type="region of interest" description="Disordered" evidence="1">
    <location>
        <begin position="132"/>
        <end position="159"/>
    </location>
</feature>
<feature type="region of interest" description="Disordered" evidence="1">
    <location>
        <begin position="1"/>
        <end position="22"/>
    </location>
</feature>
<proteinExistence type="predicted"/>
<keyword evidence="3" id="KW-1185">Reference proteome</keyword>
<dbReference type="Proteomes" id="UP000597762">
    <property type="component" value="Unassembled WGS sequence"/>
</dbReference>
<protein>
    <submittedName>
        <fullName evidence="2">Uncharacterized protein</fullName>
    </submittedName>
</protein>
<comment type="caution">
    <text evidence="2">The sequence shown here is derived from an EMBL/GenBank/DDBJ whole genome shotgun (WGS) entry which is preliminary data.</text>
</comment>
<gene>
    <name evidence="2" type="ORF">SPHA_52732</name>
</gene>
<evidence type="ECO:0000313" key="3">
    <source>
        <dbReference type="Proteomes" id="UP000597762"/>
    </source>
</evidence>